<protein>
    <submittedName>
        <fullName evidence="2">Adenylate/guanylate cyclase domain-containing protein</fullName>
    </submittedName>
</protein>
<name>A0A9Q8Y4A2_ENSAD</name>
<reference evidence="2" key="1">
    <citation type="submission" date="2022-06" db="EMBL/GenBank/DDBJ databases">
        <title>Physiological and biochemical characterization and genomic elucidation of a strain of the genus Ensifer adhaerens M8 that combines arsenic oxidation and chromium reduction.</title>
        <authorList>
            <person name="Li X."/>
            <person name="Yu c."/>
        </authorList>
    </citation>
    <scope>NUCLEOTIDE SEQUENCE</scope>
    <source>
        <strain evidence="2">M8</strain>
    </source>
</reference>
<dbReference type="SUPFAM" id="SSF55073">
    <property type="entry name" value="Nucleotide cyclase"/>
    <property type="match status" value="1"/>
</dbReference>
<dbReference type="Gene3D" id="1.25.40.10">
    <property type="entry name" value="Tetratricopeptide repeat domain"/>
    <property type="match status" value="1"/>
</dbReference>
<dbReference type="SUPFAM" id="SSF48452">
    <property type="entry name" value="TPR-like"/>
    <property type="match status" value="1"/>
</dbReference>
<dbReference type="PANTHER" id="PTHR43081">
    <property type="entry name" value="ADENYLATE CYCLASE, TERMINAL-DIFFERENTIATION SPECIFIC-RELATED"/>
    <property type="match status" value="1"/>
</dbReference>
<accession>A0A9Q8Y4A2</accession>
<evidence type="ECO:0000313" key="3">
    <source>
        <dbReference type="Proteomes" id="UP001055460"/>
    </source>
</evidence>
<proteinExistence type="predicted"/>
<dbReference type="RefSeq" id="WP_110818679.1">
    <property type="nucleotide sequence ID" value="NZ_CP098807.1"/>
</dbReference>
<dbReference type="InterPro" id="IPR001054">
    <property type="entry name" value="A/G_cyclase"/>
</dbReference>
<dbReference type="Gene3D" id="3.40.50.10070">
    <property type="entry name" value="TolB, N-terminal domain"/>
    <property type="match status" value="1"/>
</dbReference>
<dbReference type="PROSITE" id="PS50125">
    <property type="entry name" value="GUANYLATE_CYCLASE_2"/>
    <property type="match status" value="1"/>
</dbReference>
<feature type="domain" description="Guanylate cyclase" evidence="1">
    <location>
        <begin position="12"/>
        <end position="127"/>
    </location>
</feature>
<dbReference type="Proteomes" id="UP001055460">
    <property type="component" value="Chromosome"/>
</dbReference>
<dbReference type="InterPro" id="IPR050697">
    <property type="entry name" value="Adenylyl/Guanylyl_Cyclase_3/4"/>
</dbReference>
<evidence type="ECO:0000313" key="2">
    <source>
        <dbReference type="EMBL" id="USJ21873.1"/>
    </source>
</evidence>
<dbReference type="AlphaFoldDB" id="A0A9Q8Y4A2"/>
<sequence length="585" mass="63050">MVKKPIHRRLVAILVADVVGYSRMMEADEAGTYETLKQRRNHVLDPVVKAHGGRIVKLMGDGVLVEFASAVDAAEAAIELQRKMKEANAGVSESRQILLRIGINMGDVIGEGSDIYGEGVNIAARLEALAEPGGLCMSEKVHNEIQGKIPVVMKDLGLVQLKNIAAPVRTFGMETARPLAGVPPSRGKEFTTIAVLPLTNMSGNADQDYFADGITEDMITELSRFRNLSVVARNTTSSYRGQSVNAANVGQELGADFVLEGSVRLAGQRLRASVQLIEAQTGAHVFAERFDREMADIFAVQDEIVEAIVARLFFNLQEVAGVVRARSAKTNISAYTSWLRAGAAWRNGDEPGAREHMQQAIVLDPAYAPALASLALLYAYWRFSEPNAATDAKLEAECQEFAARAIAADKNDPFVLSTVAACLLLVGRVDDAMRYSGIAISMSPRDINGLVARGMIVSYAGLHEEGLALVERGCKFEPLLPPAFLSSLGDCHYLVRRFDAALAAYGSLIDPPIFFRLNQAACLAQLGRAEEAAAIMHAMPQAFDTEVYARNTAKMCALPEDAELWLSGFRKAGALIAPSSGPAKG</sequence>
<dbReference type="Pfam" id="PF00211">
    <property type="entry name" value="Guanylate_cyc"/>
    <property type="match status" value="1"/>
</dbReference>
<gene>
    <name evidence="2" type="ORF">NE863_11140</name>
</gene>
<organism evidence="2 3">
    <name type="scientific">Ensifer adhaerens</name>
    <name type="common">Sinorhizobium morelense</name>
    <dbReference type="NCBI Taxonomy" id="106592"/>
    <lineage>
        <taxon>Bacteria</taxon>
        <taxon>Pseudomonadati</taxon>
        <taxon>Pseudomonadota</taxon>
        <taxon>Alphaproteobacteria</taxon>
        <taxon>Hyphomicrobiales</taxon>
        <taxon>Rhizobiaceae</taxon>
        <taxon>Sinorhizobium/Ensifer group</taxon>
        <taxon>Ensifer</taxon>
    </lineage>
</organism>
<dbReference type="InterPro" id="IPR029787">
    <property type="entry name" value="Nucleotide_cyclase"/>
</dbReference>
<dbReference type="SMART" id="SM00044">
    <property type="entry name" value="CYCc"/>
    <property type="match status" value="1"/>
</dbReference>
<dbReference type="InterPro" id="IPR011990">
    <property type="entry name" value="TPR-like_helical_dom_sf"/>
</dbReference>
<dbReference type="GO" id="GO:0006171">
    <property type="term" value="P:cAMP biosynthetic process"/>
    <property type="evidence" value="ECO:0007669"/>
    <property type="project" value="TreeGrafter"/>
</dbReference>
<dbReference type="GO" id="GO:0004016">
    <property type="term" value="F:adenylate cyclase activity"/>
    <property type="evidence" value="ECO:0007669"/>
    <property type="project" value="UniProtKB-ARBA"/>
</dbReference>
<dbReference type="PANTHER" id="PTHR43081:SF19">
    <property type="entry name" value="PH-SENSITIVE ADENYLATE CYCLASE RV1264"/>
    <property type="match status" value="1"/>
</dbReference>
<dbReference type="CDD" id="cd07302">
    <property type="entry name" value="CHD"/>
    <property type="match status" value="1"/>
</dbReference>
<dbReference type="EMBL" id="CP098807">
    <property type="protein sequence ID" value="USJ21873.1"/>
    <property type="molecule type" value="Genomic_DNA"/>
</dbReference>
<evidence type="ECO:0000259" key="1">
    <source>
        <dbReference type="PROSITE" id="PS50125"/>
    </source>
</evidence>
<dbReference type="Gene3D" id="3.30.70.1230">
    <property type="entry name" value="Nucleotide cyclase"/>
    <property type="match status" value="1"/>
</dbReference>
<dbReference type="GO" id="GO:0035556">
    <property type="term" value="P:intracellular signal transduction"/>
    <property type="evidence" value="ECO:0007669"/>
    <property type="project" value="InterPro"/>
</dbReference>